<protein>
    <submittedName>
        <fullName evidence="2">Uncharacterized protein DUF1080</fullName>
    </submittedName>
</protein>
<organism evidence="2 3">
    <name type="scientific">Pseudomonas duriflava</name>
    <dbReference type="NCBI Taxonomy" id="459528"/>
    <lineage>
        <taxon>Bacteria</taxon>
        <taxon>Pseudomonadati</taxon>
        <taxon>Pseudomonadota</taxon>
        <taxon>Gammaproteobacteria</taxon>
        <taxon>Pseudomonadales</taxon>
        <taxon>Pseudomonadaceae</taxon>
        <taxon>Pseudomonas</taxon>
    </lineage>
</organism>
<dbReference type="InterPro" id="IPR010496">
    <property type="entry name" value="AL/BT2_dom"/>
</dbReference>
<dbReference type="RefSeq" id="WP_145138413.1">
    <property type="nucleotide sequence ID" value="NZ_VLKY01000002.1"/>
</dbReference>
<dbReference type="EMBL" id="VLKY01000002">
    <property type="protein sequence ID" value="TWI57608.1"/>
    <property type="molecule type" value="Genomic_DNA"/>
</dbReference>
<reference evidence="2 3" key="1">
    <citation type="journal article" date="2015" name="Stand. Genomic Sci.">
        <title>Genomic Encyclopedia of Bacterial and Archaeal Type Strains, Phase III: the genomes of soil and plant-associated and newly described type strains.</title>
        <authorList>
            <person name="Whitman W.B."/>
            <person name="Woyke T."/>
            <person name="Klenk H.P."/>
            <person name="Zhou Y."/>
            <person name="Lilburn T.G."/>
            <person name="Beck B.J."/>
            <person name="De Vos P."/>
            <person name="Vandamme P."/>
            <person name="Eisen J.A."/>
            <person name="Garrity G."/>
            <person name="Hugenholtz P."/>
            <person name="Kyrpides N.C."/>
        </authorList>
    </citation>
    <scope>NUCLEOTIDE SEQUENCE [LARGE SCALE GENOMIC DNA]</scope>
    <source>
        <strain evidence="2 3">CGMCC 1.6858</strain>
    </source>
</reference>
<evidence type="ECO:0000259" key="1">
    <source>
        <dbReference type="Pfam" id="PF06439"/>
    </source>
</evidence>
<dbReference type="Proteomes" id="UP000316905">
    <property type="component" value="Unassembled WGS sequence"/>
</dbReference>
<evidence type="ECO:0000313" key="3">
    <source>
        <dbReference type="Proteomes" id="UP000316905"/>
    </source>
</evidence>
<dbReference type="Pfam" id="PF06439">
    <property type="entry name" value="3keto-disac_hyd"/>
    <property type="match status" value="1"/>
</dbReference>
<evidence type="ECO:0000313" key="2">
    <source>
        <dbReference type="EMBL" id="TWI57608.1"/>
    </source>
</evidence>
<name>A0A562QLF0_9PSED</name>
<dbReference type="AlphaFoldDB" id="A0A562QLF0"/>
<comment type="caution">
    <text evidence="2">The sequence shown here is derived from an EMBL/GenBank/DDBJ whole genome shotgun (WGS) entry which is preliminary data.</text>
</comment>
<keyword evidence="3" id="KW-1185">Reference proteome</keyword>
<sequence length="196" mass="22283">MLYPLDADQWRAYRGETFPADSWNRMGDMLCTNPQAPRVDLISREAYRNFVFRFEFSLAAGGNGGVLFQVSEEWPESWQSGPELQLLDNARHPDGENPLTTHGALYALQAPTAATPIEPERFMSGRLVVQGTAVEHWLNDRCVLAYDLKNTALRQAISQSKFKENPDFGLAPQGHLVLQHHGDEIRFRYMTIEVFD</sequence>
<dbReference type="OrthoDB" id="9814708at2"/>
<dbReference type="Gene3D" id="2.60.120.560">
    <property type="entry name" value="Exo-inulinase, domain 1"/>
    <property type="match status" value="1"/>
</dbReference>
<gene>
    <name evidence="2" type="ORF">IQ22_00825</name>
</gene>
<feature type="domain" description="3-keto-alpha-glucoside-1,2-lyase/3-keto-2-hydroxy-glucal hydratase" evidence="1">
    <location>
        <begin position="6"/>
        <end position="192"/>
    </location>
</feature>
<proteinExistence type="predicted"/>
<accession>A0A562QLF0</accession>
<dbReference type="GO" id="GO:0016787">
    <property type="term" value="F:hydrolase activity"/>
    <property type="evidence" value="ECO:0007669"/>
    <property type="project" value="InterPro"/>
</dbReference>